<dbReference type="PANTHER" id="PTHR43434">
    <property type="entry name" value="PHOSPHOGLYCOLATE PHOSPHATASE"/>
    <property type="match status" value="1"/>
</dbReference>
<dbReference type="Gene3D" id="3.40.50.1000">
    <property type="entry name" value="HAD superfamily/HAD-like"/>
    <property type="match status" value="1"/>
</dbReference>
<dbReference type="PANTHER" id="PTHR43434:SF1">
    <property type="entry name" value="PHOSPHOGLYCOLATE PHOSPHATASE"/>
    <property type="match status" value="1"/>
</dbReference>
<name>A0A1G2HKN5_9BACT</name>
<proteinExistence type="predicted"/>
<comment type="caution">
    <text evidence="1">The sequence shown here is derived from an EMBL/GenBank/DDBJ whole genome shotgun (WGS) entry which is preliminary data.</text>
</comment>
<dbReference type="InterPro" id="IPR050155">
    <property type="entry name" value="HAD-like_hydrolase_sf"/>
</dbReference>
<dbReference type="SUPFAM" id="SSF56784">
    <property type="entry name" value="HAD-like"/>
    <property type="match status" value="1"/>
</dbReference>
<evidence type="ECO:0000313" key="1">
    <source>
        <dbReference type="EMBL" id="OGZ62850.1"/>
    </source>
</evidence>
<dbReference type="STRING" id="1802164.A3H51_00895"/>
<dbReference type="GO" id="GO:0006281">
    <property type="term" value="P:DNA repair"/>
    <property type="evidence" value="ECO:0007669"/>
    <property type="project" value="TreeGrafter"/>
</dbReference>
<protein>
    <recommendedName>
        <fullName evidence="3">Phosphoglycolate phosphatase</fullName>
    </recommendedName>
</protein>
<dbReference type="GO" id="GO:0008967">
    <property type="term" value="F:phosphoglycolate phosphatase activity"/>
    <property type="evidence" value="ECO:0007669"/>
    <property type="project" value="TreeGrafter"/>
</dbReference>
<gene>
    <name evidence="1" type="ORF">A3H51_00895</name>
</gene>
<dbReference type="GO" id="GO:0005829">
    <property type="term" value="C:cytosol"/>
    <property type="evidence" value="ECO:0007669"/>
    <property type="project" value="TreeGrafter"/>
</dbReference>
<dbReference type="InterPro" id="IPR023214">
    <property type="entry name" value="HAD_sf"/>
</dbReference>
<dbReference type="EMBL" id="MHOJ01000008">
    <property type="protein sequence ID" value="OGZ62850.1"/>
    <property type="molecule type" value="Genomic_DNA"/>
</dbReference>
<dbReference type="Proteomes" id="UP000178509">
    <property type="component" value="Unassembled WGS sequence"/>
</dbReference>
<evidence type="ECO:0000313" key="2">
    <source>
        <dbReference type="Proteomes" id="UP000178509"/>
    </source>
</evidence>
<evidence type="ECO:0008006" key="3">
    <source>
        <dbReference type="Google" id="ProtNLM"/>
    </source>
</evidence>
<dbReference type="AlphaFoldDB" id="A0A1G2HKN5"/>
<accession>A0A1G2HKN5</accession>
<sequence length="174" mass="19917">MSAGQLRNEFTQPWTGIYRKREITENQASEEFLYKLYNDAYQSQPIAKPFSDLENALKLIKGKNLITAIVSTQQNIITDALLEQHNLHQYFDFHLGGIADKTKELQNLVKKLNIKPKQAMYVGDQDSDMRFAKNAKCVAVGFTQGVHSKEKLQKAGAEYFIKNFTELIKLIEKS</sequence>
<dbReference type="Pfam" id="PF13419">
    <property type="entry name" value="HAD_2"/>
    <property type="match status" value="1"/>
</dbReference>
<organism evidence="1 2">
    <name type="scientific">Candidatus Spechtbacteria bacterium RIFCSPLOWO2_02_FULL_38_8</name>
    <dbReference type="NCBI Taxonomy" id="1802164"/>
    <lineage>
        <taxon>Bacteria</taxon>
        <taxon>Candidatus Spechtiibacteriota</taxon>
    </lineage>
</organism>
<dbReference type="InterPro" id="IPR041492">
    <property type="entry name" value="HAD_2"/>
</dbReference>
<dbReference type="InterPro" id="IPR036412">
    <property type="entry name" value="HAD-like_sf"/>
</dbReference>
<reference evidence="1 2" key="1">
    <citation type="journal article" date="2016" name="Nat. Commun.">
        <title>Thousands of microbial genomes shed light on interconnected biogeochemical processes in an aquifer system.</title>
        <authorList>
            <person name="Anantharaman K."/>
            <person name="Brown C.T."/>
            <person name="Hug L.A."/>
            <person name="Sharon I."/>
            <person name="Castelle C.J."/>
            <person name="Probst A.J."/>
            <person name="Thomas B.C."/>
            <person name="Singh A."/>
            <person name="Wilkins M.J."/>
            <person name="Karaoz U."/>
            <person name="Brodie E.L."/>
            <person name="Williams K.H."/>
            <person name="Hubbard S.S."/>
            <person name="Banfield J.F."/>
        </authorList>
    </citation>
    <scope>NUCLEOTIDE SEQUENCE [LARGE SCALE GENOMIC DNA]</scope>
</reference>